<dbReference type="EMBL" id="JBHZOL010000099">
    <property type="protein sequence ID" value="MFE4108111.1"/>
    <property type="molecule type" value="Genomic_DNA"/>
</dbReference>
<proteinExistence type="predicted"/>
<dbReference type="Proteomes" id="UP001600165">
    <property type="component" value="Unassembled WGS sequence"/>
</dbReference>
<organism evidence="1 2">
    <name type="scientific">Almyronema epifaneia S1</name>
    <dbReference type="NCBI Taxonomy" id="2991925"/>
    <lineage>
        <taxon>Bacteria</taxon>
        <taxon>Bacillati</taxon>
        <taxon>Cyanobacteriota</taxon>
        <taxon>Cyanophyceae</taxon>
        <taxon>Nodosilineales</taxon>
        <taxon>Nodosilineaceae</taxon>
        <taxon>Almyronema</taxon>
        <taxon>Almyronema epifaneia</taxon>
    </lineage>
</organism>
<protein>
    <submittedName>
        <fullName evidence="1">GAF domain-containing protein</fullName>
    </submittedName>
</protein>
<gene>
    <name evidence="1" type="ORF">ACFVKH_17650</name>
</gene>
<comment type="caution">
    <text evidence="1">The sequence shown here is derived from an EMBL/GenBank/DDBJ whole genome shotgun (WGS) entry which is preliminary data.</text>
</comment>
<dbReference type="SUPFAM" id="SSF55781">
    <property type="entry name" value="GAF domain-like"/>
    <property type="match status" value="1"/>
</dbReference>
<evidence type="ECO:0000313" key="1">
    <source>
        <dbReference type="EMBL" id="MFE4108111.1"/>
    </source>
</evidence>
<accession>A0ABW6IIR7</accession>
<keyword evidence="2" id="KW-1185">Reference proteome</keyword>
<sequence>MPPSPDAPHHEGRHAIAAQAEPPADMRSPAATVSALSQAEPFAPPSAAAWLNLLKRHSRLPMAILEPQTLQLQFANQCFCQTVGIAESAIVASGDSGIGLLDMLLPDEQTRVQQILQHHLLQAILAYLYPQRSLLPARLLEEPVILSCRQTQSELLCKVELRLSSECLKVQALSPDLEQPLRQCLGRQPTLEHVMAQLYETESPLWICLQQLQHHPYRVTGFLLLEGTEVTERETINTLVQLLIGRESVLQPHKFSRANELMRGLFRAADSLIMSAENEQAKLFTDLDQSKWQVHSYSVESLQTSLFLKAAERGTVLNIPDLSAVTLTPCEQSIADRGARSLLIIPLVTKSIHSGSMARRLLGLVGMASDRAYAFDNRDVHNATTLVPALTAAMRYTTQDRFTNIHSSVRWRFEEEAERRSWGLPPEPIAFTDVYPLYGISDIRGSSSERNRAIQSDLLAQFELALSIIEAVCSTKPYAFAQQFRLDLLSHVEKIKQGITVDAEVTFIRYLSENLEPNFDYFARCSPAAAAAVAAYRDACDNEQQCVYTARSIYDKTIQRINNLLRDTWTRWQENMQAITRHYCDVEATDGIDHMLYVGKSIDPGFSPFQLRSLRYEQLRAVCDCGRVAFHLKETCDTHLEVTHLVLVQDSTVDISHDEATERLFEVRGSRDTRYEIVKKRIDKAVDTQGRQRITQPGMLTIVYSTADEWNEYRQYLHYLHREGWVEDTIEQGLVEPLQGVNGLKFARVRILPPSDE</sequence>
<dbReference type="InterPro" id="IPR029016">
    <property type="entry name" value="GAF-like_dom_sf"/>
</dbReference>
<name>A0ABW6IIR7_9CYAN</name>
<dbReference type="Gene3D" id="3.30.450.40">
    <property type="match status" value="1"/>
</dbReference>
<reference evidence="1 2" key="1">
    <citation type="submission" date="2024-10" db="EMBL/GenBank/DDBJ databases">
        <authorList>
            <person name="Ratan Roy A."/>
            <person name="Morales Sandoval P.H."/>
            <person name="De Los Santos Villalobos S."/>
            <person name="Chakraborty S."/>
            <person name="Mukherjee J."/>
        </authorList>
    </citation>
    <scope>NUCLEOTIDE SEQUENCE [LARGE SCALE GENOMIC DNA]</scope>
    <source>
        <strain evidence="1 2">S1</strain>
    </source>
</reference>
<evidence type="ECO:0000313" key="2">
    <source>
        <dbReference type="Proteomes" id="UP001600165"/>
    </source>
</evidence>
<dbReference type="RefSeq" id="WP_377967509.1">
    <property type="nucleotide sequence ID" value="NZ_JBHZOL010000099.1"/>
</dbReference>